<dbReference type="Gene3D" id="1.10.630.10">
    <property type="entry name" value="Cytochrome P450"/>
    <property type="match status" value="1"/>
</dbReference>
<keyword evidence="2" id="KW-0408">Iron</keyword>
<gene>
    <name evidence="3" type="ORF">Asi02nite_45370</name>
</gene>
<organism evidence="3 4">
    <name type="scientific">Asanoa siamensis</name>
    <dbReference type="NCBI Taxonomy" id="926357"/>
    <lineage>
        <taxon>Bacteria</taxon>
        <taxon>Bacillati</taxon>
        <taxon>Actinomycetota</taxon>
        <taxon>Actinomycetes</taxon>
        <taxon>Micromonosporales</taxon>
        <taxon>Micromonosporaceae</taxon>
        <taxon>Asanoa</taxon>
    </lineage>
</organism>
<protein>
    <submittedName>
        <fullName evidence="3">Cytochrome P450</fullName>
    </submittedName>
</protein>
<name>A0ABQ4CUR0_9ACTN</name>
<comment type="caution">
    <text evidence="3">The sequence shown here is derived from an EMBL/GenBank/DDBJ whole genome shotgun (WGS) entry which is preliminary data.</text>
</comment>
<comment type="similarity">
    <text evidence="1 2">Belongs to the cytochrome P450 family.</text>
</comment>
<dbReference type="PRINTS" id="PR00359">
    <property type="entry name" value="BP450"/>
</dbReference>
<proteinExistence type="inferred from homology"/>
<dbReference type="Pfam" id="PF00067">
    <property type="entry name" value="p450"/>
    <property type="match status" value="1"/>
</dbReference>
<evidence type="ECO:0000313" key="4">
    <source>
        <dbReference type="Proteomes" id="UP000604117"/>
    </source>
</evidence>
<dbReference type="CDD" id="cd11030">
    <property type="entry name" value="CYP105-like"/>
    <property type="match status" value="1"/>
</dbReference>
<dbReference type="InterPro" id="IPR002397">
    <property type="entry name" value="Cyt_P450_B"/>
</dbReference>
<accession>A0ABQ4CUR0</accession>
<dbReference type="SUPFAM" id="SSF48264">
    <property type="entry name" value="Cytochrome P450"/>
    <property type="match status" value="1"/>
</dbReference>
<dbReference type="PRINTS" id="PR00385">
    <property type="entry name" value="P450"/>
</dbReference>
<dbReference type="Proteomes" id="UP000604117">
    <property type="component" value="Unassembled WGS sequence"/>
</dbReference>
<dbReference type="PANTHER" id="PTHR46696:SF1">
    <property type="entry name" value="CYTOCHROME P450 YJIB-RELATED"/>
    <property type="match status" value="1"/>
</dbReference>
<dbReference type="PANTHER" id="PTHR46696">
    <property type="entry name" value="P450, PUTATIVE (EUROFUNG)-RELATED"/>
    <property type="match status" value="1"/>
</dbReference>
<keyword evidence="4" id="KW-1185">Reference proteome</keyword>
<evidence type="ECO:0000313" key="3">
    <source>
        <dbReference type="EMBL" id="GIF75019.1"/>
    </source>
</evidence>
<dbReference type="InterPro" id="IPR017972">
    <property type="entry name" value="Cyt_P450_CS"/>
</dbReference>
<reference evidence="3 4" key="1">
    <citation type="submission" date="2021-01" db="EMBL/GenBank/DDBJ databases">
        <title>Whole genome shotgun sequence of Asanoa siamensis NBRC 107932.</title>
        <authorList>
            <person name="Komaki H."/>
            <person name="Tamura T."/>
        </authorList>
    </citation>
    <scope>NUCLEOTIDE SEQUENCE [LARGE SCALE GENOMIC DNA]</scope>
    <source>
        <strain evidence="3 4">NBRC 107932</strain>
    </source>
</reference>
<evidence type="ECO:0000256" key="2">
    <source>
        <dbReference type="RuleBase" id="RU000461"/>
    </source>
</evidence>
<keyword evidence="2" id="KW-0479">Metal-binding</keyword>
<keyword evidence="2" id="KW-0560">Oxidoreductase</keyword>
<sequence>MSETQLRAPSFPAPRAHPFDPPRLVSELRESACPVGRVSLYDGTPAWLVTRHEDVRRVLSDSQFSAEGGWRFQSSASRVAAERAETSFTVMDPPQHSYYRRLLIRHFTVKRVERLRPAIQAIVNSAIDEMIAGSRPADLVSQLALPIASRTMCHVLGVPYEDHQWYEERSEVRSLLDADPAEAQRATQDLLDYVDRLIDRKQRSPGEDLTSYLAAELLEPGLVTRAELIAILRLLLTAGHETTGTMIGTGTLVLLLHPEQLAALRRDQALMGPAIEELLRYLSILHSSIVRVAKVDVELGGQRIRAGDGLIAAPAQANKDHRKFPEPDRFDIERDASGHIAFGFGVHQCLGQAIARLEMKVAFEQLLVRLPGLRLACDPADLAYESSNLISVRTLPVTW</sequence>
<dbReference type="EMBL" id="BONE01000037">
    <property type="protein sequence ID" value="GIF75019.1"/>
    <property type="molecule type" value="Genomic_DNA"/>
</dbReference>
<evidence type="ECO:0000256" key="1">
    <source>
        <dbReference type="ARBA" id="ARBA00010617"/>
    </source>
</evidence>
<dbReference type="PROSITE" id="PS00086">
    <property type="entry name" value="CYTOCHROME_P450"/>
    <property type="match status" value="1"/>
</dbReference>
<keyword evidence="2" id="KW-0349">Heme</keyword>
<dbReference type="InterPro" id="IPR036396">
    <property type="entry name" value="Cyt_P450_sf"/>
</dbReference>
<dbReference type="InterPro" id="IPR001128">
    <property type="entry name" value="Cyt_P450"/>
</dbReference>
<keyword evidence="2" id="KW-0503">Monooxygenase</keyword>